<evidence type="ECO:0000256" key="1">
    <source>
        <dbReference type="RuleBase" id="RU004915"/>
    </source>
</evidence>
<dbReference type="SUPFAM" id="SSF56371">
    <property type="entry name" value="Ribosome inactivating proteins (RIP)"/>
    <property type="match status" value="1"/>
</dbReference>
<dbReference type="InterPro" id="IPR001574">
    <property type="entry name" value="Ribosome_inactivat_prot"/>
</dbReference>
<accession>A0AAX6GKA4</accession>
<keyword evidence="1" id="KW-0800">Toxin</keyword>
<dbReference type="Pfam" id="PF00161">
    <property type="entry name" value="RIP"/>
    <property type="match status" value="1"/>
</dbReference>
<dbReference type="PANTHER" id="PTHR33453:SF41">
    <property type="entry name" value="RRNA N-GLYCOSYLASE"/>
    <property type="match status" value="1"/>
</dbReference>
<comment type="catalytic activity">
    <reaction evidence="1">
        <text>Endohydrolysis of the N-glycosidic bond at one specific adenosine on the 28S rRNA.</text>
        <dbReference type="EC" id="3.2.2.22"/>
    </reaction>
</comment>
<dbReference type="InterPro" id="IPR017989">
    <property type="entry name" value="Ribosome_inactivat_1/2"/>
</dbReference>
<evidence type="ECO:0000313" key="2">
    <source>
        <dbReference type="EMBL" id="KAJ6829130.1"/>
    </source>
</evidence>
<proteinExistence type="inferred from homology"/>
<reference evidence="2" key="1">
    <citation type="journal article" date="2023" name="GigaByte">
        <title>Genome assembly of the bearded iris, Iris pallida Lam.</title>
        <authorList>
            <person name="Bruccoleri R.E."/>
            <person name="Oakeley E.J."/>
            <person name="Faust A.M.E."/>
            <person name="Altorfer M."/>
            <person name="Dessus-Babus S."/>
            <person name="Burckhardt D."/>
            <person name="Oertli M."/>
            <person name="Naumann U."/>
            <person name="Petersen F."/>
            <person name="Wong J."/>
        </authorList>
    </citation>
    <scope>NUCLEOTIDE SEQUENCE</scope>
    <source>
        <strain evidence="2">GSM-AAB239-AS_SAM_17_03QT</strain>
    </source>
</reference>
<evidence type="ECO:0000313" key="3">
    <source>
        <dbReference type="Proteomes" id="UP001140949"/>
    </source>
</evidence>
<dbReference type="GO" id="GO:0030598">
    <property type="term" value="F:rRNA N-glycosylase activity"/>
    <property type="evidence" value="ECO:0007669"/>
    <property type="project" value="UniProtKB-EC"/>
</dbReference>
<keyword evidence="1" id="KW-0378">Hydrolase</keyword>
<dbReference type="EC" id="3.2.2.22" evidence="1"/>
<dbReference type="GO" id="GO:0090729">
    <property type="term" value="F:toxin activity"/>
    <property type="evidence" value="ECO:0007669"/>
    <property type="project" value="UniProtKB-KW"/>
</dbReference>
<dbReference type="AlphaFoldDB" id="A0AAX6GKA4"/>
<keyword evidence="3" id="KW-1185">Reference proteome</keyword>
<protein>
    <recommendedName>
        <fullName evidence="1">rRNA N-glycosylase</fullName>
        <ecNumber evidence="1">3.2.2.22</ecNumber>
    </recommendedName>
</protein>
<dbReference type="PANTHER" id="PTHR33453">
    <property type="match status" value="1"/>
</dbReference>
<dbReference type="GO" id="GO:0006952">
    <property type="term" value="P:defense response"/>
    <property type="evidence" value="ECO:0007669"/>
    <property type="project" value="UniProtKB-KW"/>
</dbReference>
<comment type="caution">
    <text evidence="2">The sequence shown here is derived from an EMBL/GenBank/DDBJ whole genome shotgun (WGS) entry which is preliminary data.</text>
</comment>
<dbReference type="GO" id="GO:0017148">
    <property type="term" value="P:negative regulation of translation"/>
    <property type="evidence" value="ECO:0007669"/>
    <property type="project" value="UniProtKB-KW"/>
</dbReference>
<name>A0AAX6GKA4_IRIPA</name>
<dbReference type="InterPro" id="IPR016138">
    <property type="entry name" value="Ribosome_inactivat_prot_sub1"/>
</dbReference>
<organism evidence="2 3">
    <name type="scientific">Iris pallida</name>
    <name type="common">Sweet iris</name>
    <dbReference type="NCBI Taxonomy" id="29817"/>
    <lineage>
        <taxon>Eukaryota</taxon>
        <taxon>Viridiplantae</taxon>
        <taxon>Streptophyta</taxon>
        <taxon>Embryophyta</taxon>
        <taxon>Tracheophyta</taxon>
        <taxon>Spermatophyta</taxon>
        <taxon>Magnoliopsida</taxon>
        <taxon>Liliopsida</taxon>
        <taxon>Asparagales</taxon>
        <taxon>Iridaceae</taxon>
        <taxon>Iridoideae</taxon>
        <taxon>Irideae</taxon>
        <taxon>Iris</taxon>
    </lineage>
</organism>
<dbReference type="Gene3D" id="3.40.420.10">
    <property type="entry name" value="Ricin (A subunit), domain 1"/>
    <property type="match status" value="1"/>
</dbReference>
<keyword evidence="1" id="KW-0611">Plant defense</keyword>
<dbReference type="EMBL" id="JANAVB010018993">
    <property type="protein sequence ID" value="KAJ6829130.1"/>
    <property type="molecule type" value="Genomic_DNA"/>
</dbReference>
<dbReference type="Proteomes" id="UP001140949">
    <property type="component" value="Unassembled WGS sequence"/>
</dbReference>
<dbReference type="InterPro" id="IPR036041">
    <property type="entry name" value="Ribosome-inact_prot_sf"/>
</dbReference>
<keyword evidence="1" id="KW-0652">Protein synthesis inhibitor</keyword>
<reference evidence="2" key="2">
    <citation type="submission" date="2023-04" db="EMBL/GenBank/DDBJ databases">
        <authorList>
            <person name="Bruccoleri R.E."/>
            <person name="Oakeley E.J."/>
            <person name="Faust A.-M."/>
            <person name="Dessus-Babus S."/>
            <person name="Altorfer M."/>
            <person name="Burckhardt D."/>
            <person name="Oertli M."/>
            <person name="Naumann U."/>
            <person name="Petersen F."/>
            <person name="Wong J."/>
        </authorList>
    </citation>
    <scope>NUCLEOTIDE SEQUENCE</scope>
    <source>
        <strain evidence="2">GSM-AAB239-AS_SAM_17_03QT</strain>
        <tissue evidence="2">Leaf</tissue>
    </source>
</reference>
<comment type="similarity">
    <text evidence="1">Belongs to the ribosome-inactivating protein family.</text>
</comment>
<dbReference type="PRINTS" id="PR00396">
    <property type="entry name" value="SHIGARICIN"/>
</dbReference>
<gene>
    <name evidence="2" type="ORF">M6B38_359990</name>
</gene>
<sequence length="186" mass="21107">MVFRVTGCNKKIYISFLESRRTHLKSGTSVHEIPLLPAQSGSQQNLLLVELFDWENEPITLVLNKINVYVIAYQAKNRYYLLDDTPNNKLYGNNPHKLTFTGSYADLQGVAKENIDLEINELAQAILTLYYWSPPQVETSVARSLIVLIQTISETSRFGAIEQRFRNNIIDNITQSVTTVFAPVLA</sequence>